<dbReference type="InterPro" id="IPR009303">
    <property type="entry name" value="DUF960"/>
</dbReference>
<evidence type="ECO:0000313" key="3">
    <source>
        <dbReference type="EMBL" id="CDS93272.1"/>
    </source>
</evidence>
<sequence length="96" mass="11331">MFDKDRYLTRGVSEEIPLEIQILLWSMIVGIKIKKDYLQVFEIEPIKNRLLKIEHRQEIPKYKKGHVVVNTGINSKVKIFVIDDGEYSTMMLSSEY</sequence>
<organism evidence="3">
    <name type="scientific">Clostridioides difficile</name>
    <name type="common">Peptoclostridium difficile</name>
    <dbReference type="NCBI Taxonomy" id="1496"/>
    <lineage>
        <taxon>Bacteria</taxon>
        <taxon>Bacillati</taxon>
        <taxon>Bacillota</taxon>
        <taxon>Clostridia</taxon>
        <taxon>Peptostreptococcales</taxon>
        <taxon>Peptostreptococcaceae</taxon>
        <taxon>Clostridioides</taxon>
    </lineage>
</organism>
<proteinExistence type="predicted"/>
<dbReference type="RefSeq" id="WP_021367435.1">
    <property type="nucleotide sequence ID" value="NZ_BBYB01000267.1"/>
</dbReference>
<evidence type="ECO:0000313" key="2">
    <source>
        <dbReference type="EMBL" id="CDS90372.1"/>
    </source>
</evidence>
<protein>
    <submittedName>
        <fullName evidence="3">Uncharacterized protein</fullName>
    </submittedName>
</protein>
<name>A0A069ARB5_CLODI</name>
<dbReference type="Gene3D" id="3.10.450.150">
    <property type="entry name" value="enterococcus faecalis protein"/>
    <property type="match status" value="1"/>
</dbReference>
<gene>
    <name evidence="3" type="ORF">BN1095_1300120</name>
    <name evidence="1" type="ORF">BN1096_790075</name>
    <name evidence="2" type="ORF">BN1097_790075</name>
</gene>
<evidence type="ECO:0000313" key="1">
    <source>
        <dbReference type="EMBL" id="CDS90171.1"/>
    </source>
</evidence>
<reference evidence="3" key="1">
    <citation type="submission" date="2014-07" db="EMBL/GenBank/DDBJ databases">
        <authorList>
            <person name="Monot Marc"/>
        </authorList>
    </citation>
    <scope>NUCLEOTIDE SEQUENCE</scope>
    <source>
        <strain evidence="3">7032989</strain>
        <strain evidence="2">7032994</strain>
    </source>
</reference>
<dbReference type="EMBL" id="LK932419">
    <property type="protein sequence ID" value="CDS90372.1"/>
    <property type="molecule type" value="Genomic_DNA"/>
</dbReference>
<accession>A0A069ARB5</accession>
<dbReference type="Pfam" id="PF06124">
    <property type="entry name" value="DUF960"/>
    <property type="match status" value="1"/>
</dbReference>
<dbReference type="EMBL" id="LK932534">
    <property type="protein sequence ID" value="CDS90171.1"/>
    <property type="molecule type" value="Genomic_DNA"/>
</dbReference>
<dbReference type="AlphaFoldDB" id="A0A069ARB5"/>
<dbReference type="EMBL" id="LK932773">
    <property type="protein sequence ID" value="CDS93272.1"/>
    <property type="molecule type" value="Genomic_DNA"/>
</dbReference>